<dbReference type="Gene3D" id="3.90.70.10">
    <property type="entry name" value="Cysteine proteinases"/>
    <property type="match status" value="1"/>
</dbReference>
<feature type="domain" description="Calpain catalytic" evidence="3">
    <location>
        <begin position="160"/>
        <end position="491"/>
    </location>
</feature>
<dbReference type="Proteomes" id="UP001153954">
    <property type="component" value="Unassembled WGS sequence"/>
</dbReference>
<evidence type="ECO:0000313" key="5">
    <source>
        <dbReference type="Proteomes" id="UP001153954"/>
    </source>
</evidence>
<gene>
    <name evidence="4" type="ORF">EEDITHA_LOCUS8260</name>
</gene>
<comment type="similarity">
    <text evidence="1">Belongs to the peptidase C2 family.</text>
</comment>
<dbReference type="SMART" id="SM00230">
    <property type="entry name" value="CysPc"/>
    <property type="match status" value="1"/>
</dbReference>
<keyword evidence="5" id="KW-1185">Reference proteome</keyword>
<dbReference type="InterPro" id="IPR022682">
    <property type="entry name" value="Calpain_domain_III"/>
</dbReference>
<proteinExistence type="inferred from homology"/>
<comment type="caution">
    <text evidence="4">The sequence shown here is derived from an EMBL/GenBank/DDBJ whole genome shotgun (WGS) entry which is preliminary data.</text>
</comment>
<dbReference type="GO" id="GO:0005737">
    <property type="term" value="C:cytoplasm"/>
    <property type="evidence" value="ECO:0007669"/>
    <property type="project" value="TreeGrafter"/>
</dbReference>
<dbReference type="SUPFAM" id="SSF54001">
    <property type="entry name" value="Cysteine proteinases"/>
    <property type="match status" value="1"/>
</dbReference>
<dbReference type="AlphaFoldDB" id="A0AAU9U2Z4"/>
<protein>
    <recommendedName>
        <fullName evidence="3">Calpain catalytic domain-containing protein</fullName>
    </recommendedName>
</protein>
<dbReference type="InterPro" id="IPR022684">
    <property type="entry name" value="Calpain_cysteine_protease"/>
</dbReference>
<dbReference type="GO" id="GO:0006508">
    <property type="term" value="P:proteolysis"/>
    <property type="evidence" value="ECO:0007669"/>
    <property type="project" value="InterPro"/>
</dbReference>
<evidence type="ECO:0000313" key="4">
    <source>
        <dbReference type="EMBL" id="CAH2092507.1"/>
    </source>
</evidence>
<dbReference type="InterPro" id="IPR001300">
    <property type="entry name" value="Peptidase_C2_calpain_cat"/>
</dbReference>
<evidence type="ECO:0000259" key="3">
    <source>
        <dbReference type="PROSITE" id="PS50203"/>
    </source>
</evidence>
<dbReference type="InterPro" id="IPR036213">
    <property type="entry name" value="Calpain_III_sf"/>
</dbReference>
<dbReference type="InterPro" id="IPR038765">
    <property type="entry name" value="Papain-like_cys_pep_sf"/>
</dbReference>
<evidence type="ECO:0000256" key="2">
    <source>
        <dbReference type="PROSITE-ProRule" id="PRU00239"/>
    </source>
</evidence>
<dbReference type="Pfam" id="PF01067">
    <property type="entry name" value="Calpain_III"/>
    <property type="match status" value="1"/>
</dbReference>
<dbReference type="PRINTS" id="PR00704">
    <property type="entry name" value="CALPAIN"/>
</dbReference>
<dbReference type="SUPFAM" id="SSF49758">
    <property type="entry name" value="Calpain large subunit, middle domain (domain III)"/>
    <property type="match status" value="1"/>
</dbReference>
<name>A0AAU9U2Z4_EUPED</name>
<dbReference type="PANTHER" id="PTHR10183:SF424">
    <property type="entry name" value="CALPAIN-B-LIKE PROTEIN"/>
    <property type="match status" value="1"/>
</dbReference>
<dbReference type="SMART" id="SM00720">
    <property type="entry name" value="calpain_III"/>
    <property type="match status" value="1"/>
</dbReference>
<dbReference type="InterPro" id="IPR022683">
    <property type="entry name" value="Calpain_III"/>
</dbReference>
<dbReference type="PROSITE" id="PS50203">
    <property type="entry name" value="CALPAIN_CAT"/>
    <property type="match status" value="1"/>
</dbReference>
<sequence>MSVENRVQTENNRLVYKLMLKIPRCLNLKMSAEKVTEIWTEFRTHRTPPCTSHDAPADGSRRVATESRATTTWPTGALSCSHSESRVTRQDLIFYVVYLAFVVKLIMIRERLASQCKCYRPLLAAARWYWSESDECREVDKGAPGLGLPVGSGLAPELPLWEDPEFPAAPSSLADRRLAHRTHWLRPHEICSRPRFLGDTAVDAELSTEDMEPEADEQFAARWSVSVGEAGDPHVCCAAAALALTPRLLARVAPPQSFRTRYTGRFRFRFWVFGAWREVAVDDRLPARGGRLLASRCALPDDFTLPLLEKAYAKLHGSYGALRGGGASGGGASGARALQELSGGVVQSFAPPRQPRALLLQVLHSAVPRSTLLVAAAAPPAGPPEKDGSGRRLRNGLIPGQAYCVTGLARVRDRAAGDDDGDASGALVRVRAPSGRGEWAGAWARGGPQWRALAEPDRELLARRAAEPGHFWMTFADFARSFARLELVHVGPDDWLSEPALHGKRPWRAVLARRRWRCGYNAGGPPRCRATAHTNPQFHVQVPRSDAGKCHVVVSVTQQYAVGAGARERLHGIGFAVYELPPGAAPRRAALAAAALPDLRALDVTHESRAREVVTFFTLPAGQYLVVPYTHRPHVEAAFLLRILTDDHTDIWCELSPRSKPVNSVDAAALLALLRRVWRRVLPARPSLELCRALVALRDPLVRGRLAARELPALLARLALWRAALAPRCGRARVSAYRLRALLWACGVSASNKVLECLVLRFARGAYLSPAAYVTALARLHLAHERYRTLDAKLKSNPLSLEEVSARRPPPAAERTAAELRSRIRNGFRFAYAK</sequence>
<accession>A0AAU9U2Z4</accession>
<dbReference type="Gene3D" id="1.10.238.10">
    <property type="entry name" value="EF-hand"/>
    <property type="match status" value="1"/>
</dbReference>
<evidence type="ECO:0000256" key="1">
    <source>
        <dbReference type="ARBA" id="ARBA00007623"/>
    </source>
</evidence>
<dbReference type="PANTHER" id="PTHR10183">
    <property type="entry name" value="CALPAIN"/>
    <property type="match status" value="1"/>
</dbReference>
<dbReference type="GO" id="GO:0004198">
    <property type="term" value="F:calcium-dependent cysteine-type endopeptidase activity"/>
    <property type="evidence" value="ECO:0007669"/>
    <property type="project" value="InterPro"/>
</dbReference>
<dbReference type="Pfam" id="PF00648">
    <property type="entry name" value="Peptidase_C2"/>
    <property type="match status" value="1"/>
</dbReference>
<dbReference type="EMBL" id="CAKOGL010000012">
    <property type="protein sequence ID" value="CAH2092507.1"/>
    <property type="molecule type" value="Genomic_DNA"/>
</dbReference>
<organism evidence="4 5">
    <name type="scientific">Euphydryas editha</name>
    <name type="common">Edith's checkerspot</name>
    <dbReference type="NCBI Taxonomy" id="104508"/>
    <lineage>
        <taxon>Eukaryota</taxon>
        <taxon>Metazoa</taxon>
        <taxon>Ecdysozoa</taxon>
        <taxon>Arthropoda</taxon>
        <taxon>Hexapoda</taxon>
        <taxon>Insecta</taxon>
        <taxon>Pterygota</taxon>
        <taxon>Neoptera</taxon>
        <taxon>Endopterygota</taxon>
        <taxon>Lepidoptera</taxon>
        <taxon>Glossata</taxon>
        <taxon>Ditrysia</taxon>
        <taxon>Papilionoidea</taxon>
        <taxon>Nymphalidae</taxon>
        <taxon>Nymphalinae</taxon>
        <taxon>Euphydryas</taxon>
    </lineage>
</organism>
<dbReference type="Gene3D" id="2.60.120.380">
    <property type="match status" value="1"/>
</dbReference>
<comment type="caution">
    <text evidence="2">Lacks conserved residue(s) required for the propagation of feature annotation.</text>
</comment>
<reference evidence="4" key="1">
    <citation type="submission" date="2022-03" db="EMBL/GenBank/DDBJ databases">
        <authorList>
            <person name="Tunstrom K."/>
        </authorList>
    </citation>
    <scope>NUCLEOTIDE SEQUENCE</scope>
</reference>